<dbReference type="PANTHER" id="PTHR11102">
    <property type="entry name" value="SEL-1-LIKE PROTEIN"/>
    <property type="match status" value="1"/>
</dbReference>
<dbReference type="InterPro" id="IPR000719">
    <property type="entry name" value="Prot_kinase_dom"/>
</dbReference>
<dbReference type="InterPro" id="IPR011009">
    <property type="entry name" value="Kinase-like_dom_sf"/>
</dbReference>
<keyword evidence="2" id="KW-1133">Transmembrane helix</keyword>
<keyword evidence="2" id="KW-0812">Transmembrane</keyword>
<dbReference type="SMART" id="SM00671">
    <property type="entry name" value="SEL1"/>
    <property type="match status" value="4"/>
</dbReference>
<evidence type="ECO:0000313" key="5">
    <source>
        <dbReference type="Proteomes" id="UP001470230"/>
    </source>
</evidence>
<dbReference type="InterPro" id="IPR050767">
    <property type="entry name" value="Sel1_AlgK"/>
</dbReference>
<dbReference type="SUPFAM" id="SSF81901">
    <property type="entry name" value="HCP-like"/>
    <property type="match status" value="1"/>
</dbReference>
<proteinExistence type="inferred from homology"/>
<dbReference type="InterPro" id="IPR011990">
    <property type="entry name" value="TPR-like_helical_dom_sf"/>
</dbReference>
<evidence type="ECO:0000256" key="2">
    <source>
        <dbReference type="SAM" id="Phobius"/>
    </source>
</evidence>
<dbReference type="InterPro" id="IPR008271">
    <property type="entry name" value="Ser/Thr_kinase_AS"/>
</dbReference>
<dbReference type="SUPFAM" id="SSF56112">
    <property type="entry name" value="Protein kinase-like (PK-like)"/>
    <property type="match status" value="1"/>
</dbReference>
<sequence length="598" mass="69384">MDDFIDIYVLGIGLCGIVYLTYNYKEEKLFAIKKFKENDKESPKLQSREISNYETFCHPFLPRYYGTPDGKSVVIDFIDGYTLKNIKQLNLNFFEKIIIIMEILLTIQYFHSKKYIYRDLKPNNVIIDQNGNAIIIDFDRTILSASSLIQMDRNISDTENKGEETTTNLGSKYFIAPEILRNKQFSTKADIFSIGKLIYYIIKEEEPKSSSFIFDREHFEISKIILECTNDEPDKRPEISELIVKLMEYLTKNIAKFESNNLLMNKFLKIIDKSKSLDINEKEVENIYSTISNISNKAIHYFSLAANQNNSDAQLNLGNIYFIGDLVSLSRDINKAIHYFSLAANQNNSYAQLNLGNIYYFGIGTSPNIKKAIFYLTLAADQYQPTAQFLLGSIYYEGLYVTFDIEKAIHYFKEASCFNHSRAKNNLGIIYKAGKGVSANPYNSVVYFEEAIRQKGDEVAMFNLAHIHLYEEIHKSNLGKAIELLVKPTIKEIEFSFDLLCLAVIKKYEVLNESEIEECFEKIDKERGRLLASHVCGEIKFQQMQDPNYYEKTYNKLKDIKLVYYGDKIENQTEKQKIEYIDPRPKINELFYEGLDNI</sequence>
<comment type="similarity">
    <text evidence="1">Belongs to the sel-1 family.</text>
</comment>
<dbReference type="PROSITE" id="PS50011">
    <property type="entry name" value="PROTEIN_KINASE_DOM"/>
    <property type="match status" value="1"/>
</dbReference>
<dbReference type="InterPro" id="IPR006597">
    <property type="entry name" value="Sel1-like"/>
</dbReference>
<evidence type="ECO:0000259" key="3">
    <source>
        <dbReference type="PROSITE" id="PS50011"/>
    </source>
</evidence>
<accession>A0ABR2KF06</accession>
<gene>
    <name evidence="4" type="ORF">M9Y10_034440</name>
</gene>
<feature type="transmembrane region" description="Helical" evidence="2">
    <location>
        <begin position="6"/>
        <end position="24"/>
    </location>
</feature>
<comment type="caution">
    <text evidence="4">The sequence shown here is derived from an EMBL/GenBank/DDBJ whole genome shotgun (WGS) entry which is preliminary data.</text>
</comment>
<protein>
    <recommendedName>
        <fullName evidence="3">Protein kinase domain-containing protein</fullName>
    </recommendedName>
</protein>
<dbReference type="Gene3D" id="1.10.510.10">
    <property type="entry name" value="Transferase(Phosphotransferase) domain 1"/>
    <property type="match status" value="1"/>
</dbReference>
<feature type="domain" description="Protein kinase" evidence="3">
    <location>
        <begin position="4"/>
        <end position="250"/>
    </location>
</feature>
<dbReference type="EMBL" id="JAPFFF010000005">
    <property type="protein sequence ID" value="KAK8889687.1"/>
    <property type="molecule type" value="Genomic_DNA"/>
</dbReference>
<keyword evidence="5" id="KW-1185">Reference proteome</keyword>
<dbReference type="Pfam" id="PF08238">
    <property type="entry name" value="Sel1"/>
    <property type="match status" value="6"/>
</dbReference>
<reference evidence="4 5" key="1">
    <citation type="submission" date="2024-04" db="EMBL/GenBank/DDBJ databases">
        <title>Tritrichomonas musculus Genome.</title>
        <authorList>
            <person name="Alves-Ferreira E."/>
            <person name="Grigg M."/>
            <person name="Lorenzi H."/>
            <person name="Galac M."/>
        </authorList>
    </citation>
    <scope>NUCLEOTIDE SEQUENCE [LARGE SCALE GENOMIC DNA]</scope>
    <source>
        <strain evidence="4 5">EAF2021</strain>
    </source>
</reference>
<dbReference type="PANTHER" id="PTHR11102:SF160">
    <property type="entry name" value="ERAD-ASSOCIATED E3 UBIQUITIN-PROTEIN LIGASE COMPONENT HRD3"/>
    <property type="match status" value="1"/>
</dbReference>
<dbReference type="Pfam" id="PF00069">
    <property type="entry name" value="Pkinase"/>
    <property type="match status" value="1"/>
</dbReference>
<feature type="transmembrane region" description="Helical" evidence="2">
    <location>
        <begin position="93"/>
        <end position="111"/>
    </location>
</feature>
<dbReference type="Proteomes" id="UP001470230">
    <property type="component" value="Unassembled WGS sequence"/>
</dbReference>
<name>A0ABR2KF06_9EUKA</name>
<dbReference type="Gene3D" id="1.25.40.10">
    <property type="entry name" value="Tetratricopeptide repeat domain"/>
    <property type="match status" value="1"/>
</dbReference>
<evidence type="ECO:0000313" key="4">
    <source>
        <dbReference type="EMBL" id="KAK8889687.1"/>
    </source>
</evidence>
<evidence type="ECO:0000256" key="1">
    <source>
        <dbReference type="ARBA" id="ARBA00038101"/>
    </source>
</evidence>
<keyword evidence="2" id="KW-0472">Membrane</keyword>
<dbReference type="SMART" id="SM00220">
    <property type="entry name" value="S_TKc"/>
    <property type="match status" value="1"/>
</dbReference>
<dbReference type="PROSITE" id="PS00108">
    <property type="entry name" value="PROTEIN_KINASE_ST"/>
    <property type="match status" value="1"/>
</dbReference>
<organism evidence="4 5">
    <name type="scientific">Tritrichomonas musculus</name>
    <dbReference type="NCBI Taxonomy" id="1915356"/>
    <lineage>
        <taxon>Eukaryota</taxon>
        <taxon>Metamonada</taxon>
        <taxon>Parabasalia</taxon>
        <taxon>Tritrichomonadida</taxon>
        <taxon>Tritrichomonadidae</taxon>
        <taxon>Tritrichomonas</taxon>
    </lineage>
</organism>